<gene>
    <name evidence="2" type="ORF">K460DRAFT_281861</name>
</gene>
<dbReference type="InterPro" id="IPR001810">
    <property type="entry name" value="F-box_dom"/>
</dbReference>
<feature type="domain" description="F-box" evidence="1">
    <location>
        <begin position="253"/>
        <end position="300"/>
    </location>
</feature>
<dbReference type="InterPro" id="IPR036047">
    <property type="entry name" value="F-box-like_dom_sf"/>
</dbReference>
<dbReference type="Proteomes" id="UP000800039">
    <property type="component" value="Unassembled WGS sequence"/>
</dbReference>
<accession>A0A9P4GJX4</accession>
<dbReference type="EMBL" id="ML976616">
    <property type="protein sequence ID" value="KAF1846506.1"/>
    <property type="molecule type" value="Genomic_DNA"/>
</dbReference>
<sequence length="411" mass="46856">MGSFLSSRIDDADWKSDARYAMESGTFCVICGGPFDVEGDVYNIDPKEMRYRWLFEFRLLGSPSHVLTHKVTSEEAEPMNASESNDVFLSEEAWFSMTGSGYFRVGDAAFGGDTWFDALRDVSDTDTLLPLHEACMDISCRVIEHCHAKRMHTEPISALAVLNCLLQERFRSNAHASFEMRNDLLDLCTASEKYGPRSVMALTKLEWWGGEYEKFYTDPLNVSTITSFALSVLKASPNRKFGHDYTPPITREPHGIELLPTELLDQVCSYLPATSVIKMHRVSKTLALKVSLDNSFWRNSLLDGSLLPHVWDLDREQLGTPFYETSSDWKSVAQLLAKRRLPISVRDRRLDGLPNGLWNRCRIWSIMEEAVELYLSRSDPRSPTNSAVDVCKSLEPVEAWQLEEMLEEFEY</sequence>
<dbReference type="OrthoDB" id="3932329at2759"/>
<evidence type="ECO:0000313" key="2">
    <source>
        <dbReference type="EMBL" id="KAF1846506.1"/>
    </source>
</evidence>
<dbReference type="Gene3D" id="1.20.1280.50">
    <property type="match status" value="1"/>
</dbReference>
<name>A0A9P4GJX4_9PLEO</name>
<dbReference type="PROSITE" id="PS50181">
    <property type="entry name" value="FBOX"/>
    <property type="match status" value="1"/>
</dbReference>
<dbReference type="GeneID" id="63845781"/>
<keyword evidence="3" id="KW-1185">Reference proteome</keyword>
<evidence type="ECO:0000259" key="1">
    <source>
        <dbReference type="PROSITE" id="PS50181"/>
    </source>
</evidence>
<evidence type="ECO:0000313" key="3">
    <source>
        <dbReference type="Proteomes" id="UP000800039"/>
    </source>
</evidence>
<dbReference type="RefSeq" id="XP_040789069.1">
    <property type="nucleotide sequence ID" value="XM_040928528.1"/>
</dbReference>
<organism evidence="2 3">
    <name type="scientific">Cucurbitaria berberidis CBS 394.84</name>
    <dbReference type="NCBI Taxonomy" id="1168544"/>
    <lineage>
        <taxon>Eukaryota</taxon>
        <taxon>Fungi</taxon>
        <taxon>Dikarya</taxon>
        <taxon>Ascomycota</taxon>
        <taxon>Pezizomycotina</taxon>
        <taxon>Dothideomycetes</taxon>
        <taxon>Pleosporomycetidae</taxon>
        <taxon>Pleosporales</taxon>
        <taxon>Pleosporineae</taxon>
        <taxon>Cucurbitariaceae</taxon>
        <taxon>Cucurbitaria</taxon>
    </lineage>
</organism>
<proteinExistence type="predicted"/>
<comment type="caution">
    <text evidence="2">The sequence shown here is derived from an EMBL/GenBank/DDBJ whole genome shotgun (WGS) entry which is preliminary data.</text>
</comment>
<protein>
    <recommendedName>
        <fullName evidence="1">F-box domain-containing protein</fullName>
    </recommendedName>
</protein>
<dbReference type="SUPFAM" id="SSF81383">
    <property type="entry name" value="F-box domain"/>
    <property type="match status" value="1"/>
</dbReference>
<reference evidence="2" key="1">
    <citation type="submission" date="2020-01" db="EMBL/GenBank/DDBJ databases">
        <authorList>
            <consortium name="DOE Joint Genome Institute"/>
            <person name="Haridas S."/>
            <person name="Albert R."/>
            <person name="Binder M."/>
            <person name="Bloem J."/>
            <person name="Labutti K."/>
            <person name="Salamov A."/>
            <person name="Andreopoulos B."/>
            <person name="Baker S.E."/>
            <person name="Barry K."/>
            <person name="Bills G."/>
            <person name="Bluhm B.H."/>
            <person name="Cannon C."/>
            <person name="Castanera R."/>
            <person name="Culley D.E."/>
            <person name="Daum C."/>
            <person name="Ezra D."/>
            <person name="Gonzalez J.B."/>
            <person name="Henrissat B."/>
            <person name="Kuo A."/>
            <person name="Liang C."/>
            <person name="Lipzen A."/>
            <person name="Lutzoni F."/>
            <person name="Magnuson J."/>
            <person name="Mondo S."/>
            <person name="Nolan M."/>
            <person name="Ohm R."/>
            <person name="Pangilinan J."/>
            <person name="Park H.-J."/>
            <person name="Ramirez L."/>
            <person name="Alfaro M."/>
            <person name="Sun H."/>
            <person name="Tritt A."/>
            <person name="Yoshinaga Y."/>
            <person name="Zwiers L.-H."/>
            <person name="Turgeon B.G."/>
            <person name="Goodwin S.B."/>
            <person name="Spatafora J.W."/>
            <person name="Crous P.W."/>
            <person name="Grigoriev I.V."/>
        </authorList>
    </citation>
    <scope>NUCLEOTIDE SEQUENCE</scope>
    <source>
        <strain evidence="2">CBS 394.84</strain>
    </source>
</reference>
<dbReference type="AlphaFoldDB" id="A0A9P4GJX4"/>